<evidence type="ECO:0000256" key="2">
    <source>
        <dbReference type="ARBA" id="ARBA00022679"/>
    </source>
</evidence>
<reference evidence="8" key="1">
    <citation type="submission" date="2015-03" db="EMBL/GenBank/DDBJ databases">
        <authorList>
            <person name="Urmite Genomes"/>
        </authorList>
    </citation>
    <scope>NUCLEOTIDE SEQUENCE [LARGE SCALE GENOMIC DNA]</scope>
    <source>
        <strain evidence="8">CSUR P1344</strain>
    </source>
</reference>
<evidence type="ECO:0000256" key="5">
    <source>
        <dbReference type="ARBA" id="ARBA00022840"/>
    </source>
</evidence>
<dbReference type="GO" id="GO:0005524">
    <property type="term" value="F:ATP binding"/>
    <property type="evidence" value="ECO:0007669"/>
    <property type="project" value="UniProtKB-KW"/>
</dbReference>
<dbReference type="EC" id="2.7.11.1" evidence="1"/>
<evidence type="ECO:0000256" key="4">
    <source>
        <dbReference type="ARBA" id="ARBA00022777"/>
    </source>
</evidence>
<evidence type="ECO:0000256" key="1">
    <source>
        <dbReference type="ARBA" id="ARBA00012513"/>
    </source>
</evidence>
<organism evidence="7 8">
    <name type="scientific">Mycobacterium europaeum</name>
    <dbReference type="NCBI Taxonomy" id="761804"/>
    <lineage>
        <taxon>Bacteria</taxon>
        <taxon>Bacillati</taxon>
        <taxon>Actinomycetota</taxon>
        <taxon>Actinomycetes</taxon>
        <taxon>Mycobacteriales</taxon>
        <taxon>Mycobacteriaceae</taxon>
        <taxon>Mycobacterium</taxon>
        <taxon>Mycobacterium simiae complex</taxon>
    </lineage>
</organism>
<feature type="domain" description="Protein kinase" evidence="6">
    <location>
        <begin position="17"/>
        <end position="296"/>
    </location>
</feature>
<dbReference type="RefSeq" id="WP_099052429.1">
    <property type="nucleotide sequence ID" value="NZ_CTEC01000001.1"/>
</dbReference>
<evidence type="ECO:0000259" key="6">
    <source>
        <dbReference type="PROSITE" id="PS50011"/>
    </source>
</evidence>
<evidence type="ECO:0000256" key="3">
    <source>
        <dbReference type="ARBA" id="ARBA00022741"/>
    </source>
</evidence>
<dbReference type="EMBL" id="CTEC01000001">
    <property type="protein sequence ID" value="CQD07281.1"/>
    <property type="molecule type" value="Genomic_DNA"/>
</dbReference>
<protein>
    <recommendedName>
        <fullName evidence="1">non-specific serine/threonine protein kinase</fullName>
        <ecNumber evidence="1">2.7.11.1</ecNumber>
    </recommendedName>
</protein>
<dbReference type="SUPFAM" id="SSF56112">
    <property type="entry name" value="Protein kinase-like (PK-like)"/>
    <property type="match status" value="1"/>
</dbReference>
<dbReference type="InterPro" id="IPR011009">
    <property type="entry name" value="Kinase-like_dom_sf"/>
</dbReference>
<keyword evidence="3" id="KW-0547">Nucleotide-binding</keyword>
<dbReference type="PROSITE" id="PS00108">
    <property type="entry name" value="PROTEIN_KINASE_ST"/>
    <property type="match status" value="1"/>
</dbReference>
<dbReference type="GO" id="GO:0004674">
    <property type="term" value="F:protein serine/threonine kinase activity"/>
    <property type="evidence" value="ECO:0007669"/>
    <property type="project" value="UniProtKB-KW"/>
</dbReference>
<gene>
    <name evidence="7" type="ORF">BN000_01451</name>
</gene>
<dbReference type="Gene3D" id="1.10.510.10">
    <property type="entry name" value="Transferase(Phosphotransferase) domain 1"/>
    <property type="match status" value="1"/>
</dbReference>
<evidence type="ECO:0000313" key="8">
    <source>
        <dbReference type="Proteomes" id="UP000199601"/>
    </source>
</evidence>
<dbReference type="PANTHER" id="PTHR43671">
    <property type="entry name" value="SERINE/THREONINE-PROTEIN KINASE NEK"/>
    <property type="match status" value="1"/>
</dbReference>
<keyword evidence="7" id="KW-0723">Serine/threonine-protein kinase</keyword>
<dbReference type="AlphaFoldDB" id="A0A0U1D337"/>
<keyword evidence="2" id="KW-0808">Transferase</keyword>
<dbReference type="PANTHER" id="PTHR43671:SF13">
    <property type="entry name" value="SERINE_THREONINE-PROTEIN KINASE NEK2"/>
    <property type="match status" value="1"/>
</dbReference>
<accession>A0A0U1D337</accession>
<dbReference type="InterPro" id="IPR008271">
    <property type="entry name" value="Ser/Thr_kinase_AS"/>
</dbReference>
<dbReference type="PROSITE" id="PS50011">
    <property type="entry name" value="PROTEIN_KINASE_DOM"/>
    <property type="match status" value="1"/>
</dbReference>
<dbReference type="Proteomes" id="UP000199601">
    <property type="component" value="Unassembled WGS sequence"/>
</dbReference>
<keyword evidence="4 7" id="KW-0418">Kinase</keyword>
<name>A0A0U1D337_9MYCO</name>
<keyword evidence="5" id="KW-0067">ATP-binding</keyword>
<sequence>MSQRFLLSGENPDKPTYAFLQTMREGNTAMTYKMAHEIFDREVVQKTISILGLGDAMAASEPQILDTVRHPHIVEVREAQWTPAPSGGVDLKLITFVMPFYPGGSLSEALASDEMLPHTNALAIAEGLFQALHYLHSDRRILHRDIKPANVFLDQKLVHSYLGDLGSAAKMDSHDSAAPPGGTRLYRAPELAHGRYTSAADLYGAGMTLLELFGGLLPYEEFDPLDIEKRMQQGRRAIADRWFKSLPPTVPTPVVKLIGRLTDSNPDRRPRTAAEVLADLSRIAVIDWTSHEDEWIGTWSPRDRPRWIRVRRHRGKAGPSKGLYHMTTHYRAAEDQPWKMERGSAVRISPTDGQRLRQYFDDAAKLAAKRWPVR</sequence>
<dbReference type="InterPro" id="IPR000719">
    <property type="entry name" value="Prot_kinase_dom"/>
</dbReference>
<dbReference type="Gene3D" id="3.30.200.20">
    <property type="entry name" value="Phosphorylase Kinase, domain 1"/>
    <property type="match status" value="1"/>
</dbReference>
<evidence type="ECO:0000313" key="7">
    <source>
        <dbReference type="EMBL" id="CQD07281.1"/>
    </source>
</evidence>
<dbReference type="InterPro" id="IPR050660">
    <property type="entry name" value="NEK_Ser/Thr_kinase"/>
</dbReference>
<proteinExistence type="predicted"/>
<dbReference type="CDD" id="cd14014">
    <property type="entry name" value="STKc_PknB_like"/>
    <property type="match status" value="1"/>
</dbReference>
<dbReference type="Pfam" id="PF00069">
    <property type="entry name" value="Pkinase"/>
    <property type="match status" value="1"/>
</dbReference>
<dbReference type="SMART" id="SM00220">
    <property type="entry name" value="S_TKc"/>
    <property type="match status" value="1"/>
</dbReference>
<keyword evidence="8" id="KW-1185">Reference proteome</keyword>